<dbReference type="AlphaFoldDB" id="A0A1T4KXK1"/>
<feature type="transmembrane region" description="Helical" evidence="6">
    <location>
        <begin position="419"/>
        <end position="438"/>
    </location>
</feature>
<evidence type="ECO:0000256" key="5">
    <source>
        <dbReference type="ARBA" id="ARBA00023136"/>
    </source>
</evidence>
<feature type="transmembrane region" description="Helical" evidence="6">
    <location>
        <begin position="444"/>
        <end position="466"/>
    </location>
</feature>
<feature type="transmembrane region" description="Helical" evidence="6">
    <location>
        <begin position="144"/>
        <end position="166"/>
    </location>
</feature>
<dbReference type="EMBL" id="FUXC01000001">
    <property type="protein sequence ID" value="SJZ47121.1"/>
    <property type="molecule type" value="Genomic_DNA"/>
</dbReference>
<accession>A0A1T4KXK1</accession>
<dbReference type="InterPro" id="IPR002797">
    <property type="entry name" value="Polysacc_synth"/>
</dbReference>
<name>A0A1T4KXK1_9SPIR</name>
<dbReference type="Pfam" id="PF01943">
    <property type="entry name" value="Polysacc_synt"/>
    <property type="match status" value="1"/>
</dbReference>
<feature type="transmembrane region" description="Helical" evidence="6">
    <location>
        <begin position="334"/>
        <end position="355"/>
    </location>
</feature>
<keyword evidence="2" id="KW-1003">Cell membrane</keyword>
<dbReference type="PANTHER" id="PTHR30250">
    <property type="entry name" value="PST FAMILY PREDICTED COLANIC ACID TRANSPORTER"/>
    <property type="match status" value="1"/>
</dbReference>
<sequence>MFMKEKSIKKNAFLNTLKTFLTLFFPLITFPYSSRILGPSILGKVNFAQGIVSYFSLIASLGLHSYAVREIAKNRDDKQKMNAIVRELWTINLVSTVISYVLLFLTVCFVKKLHEYKGLIIICSTLIMFNTFGLNWIYEAFEEYTYITIRSLIFQVISVVLLFTMVRSSEDYLQYAAVNIISNVGANILNLFHARKFISLKKNDSEKLQIKRHLKPVFILFASAIAATFFSSLDTTMLGFLSSDEQVGFYSAGAKIVRMVKNLFPAVTAVMIPRIAYYLSKDDEKSILELEKKAFNFLICFALPISAGFLLLMKPLVLLFCGEHYVNAILVSKIMSPFIFCSAISSFTCSLLVVYGMERYTIHRMAITAVVDFVLNFILIPKYGANGAAVATLVAEILFVVIDCAFLRKYLAKVQMIKSIIQFFIALIIMCVCVYFSRNLFENSVLQLVIGFVVGVVSYGAVLVAIRNQYVLELFSTIIEKVRGKLNKCNQ</sequence>
<dbReference type="STRING" id="225004.SAMN02745152_00373"/>
<evidence type="ECO:0000256" key="4">
    <source>
        <dbReference type="ARBA" id="ARBA00022989"/>
    </source>
</evidence>
<reference evidence="7 8" key="1">
    <citation type="submission" date="2017-02" db="EMBL/GenBank/DDBJ databases">
        <authorList>
            <person name="Peterson S.W."/>
        </authorList>
    </citation>
    <scope>NUCLEOTIDE SEQUENCE [LARGE SCALE GENOMIC DNA]</scope>
    <source>
        <strain evidence="7 8">ATCC BAA-909</strain>
    </source>
</reference>
<evidence type="ECO:0000256" key="2">
    <source>
        <dbReference type="ARBA" id="ARBA00022475"/>
    </source>
</evidence>
<feature type="transmembrane region" description="Helical" evidence="6">
    <location>
        <begin position="262"/>
        <end position="279"/>
    </location>
</feature>
<keyword evidence="8" id="KW-1185">Reference proteome</keyword>
<protein>
    <submittedName>
        <fullName evidence="7">Membrane protein involved in the export of O-antigen and teichoic acid</fullName>
    </submittedName>
</protein>
<evidence type="ECO:0000313" key="7">
    <source>
        <dbReference type="EMBL" id="SJZ47121.1"/>
    </source>
</evidence>
<evidence type="ECO:0000256" key="1">
    <source>
        <dbReference type="ARBA" id="ARBA00004651"/>
    </source>
</evidence>
<keyword evidence="5 6" id="KW-0472">Membrane</keyword>
<evidence type="ECO:0000313" key="8">
    <source>
        <dbReference type="Proteomes" id="UP000190395"/>
    </source>
</evidence>
<feature type="transmembrane region" description="Helical" evidence="6">
    <location>
        <begin position="89"/>
        <end position="110"/>
    </location>
</feature>
<organism evidence="7 8">
    <name type="scientific">Treponema berlinense</name>
    <dbReference type="NCBI Taxonomy" id="225004"/>
    <lineage>
        <taxon>Bacteria</taxon>
        <taxon>Pseudomonadati</taxon>
        <taxon>Spirochaetota</taxon>
        <taxon>Spirochaetia</taxon>
        <taxon>Spirochaetales</taxon>
        <taxon>Treponemataceae</taxon>
        <taxon>Treponema</taxon>
    </lineage>
</organism>
<dbReference type="Proteomes" id="UP000190395">
    <property type="component" value="Unassembled WGS sequence"/>
</dbReference>
<feature type="transmembrane region" description="Helical" evidence="6">
    <location>
        <begin position="172"/>
        <end position="192"/>
    </location>
</feature>
<dbReference type="InterPro" id="IPR050833">
    <property type="entry name" value="Poly_Biosynth_Transport"/>
</dbReference>
<keyword evidence="3 6" id="KW-0812">Transmembrane</keyword>
<feature type="transmembrane region" description="Helical" evidence="6">
    <location>
        <begin position="294"/>
        <end position="314"/>
    </location>
</feature>
<feature type="transmembrane region" description="Helical" evidence="6">
    <location>
        <begin position="116"/>
        <end position="137"/>
    </location>
</feature>
<proteinExistence type="predicted"/>
<keyword evidence="4 6" id="KW-1133">Transmembrane helix</keyword>
<dbReference type="CDD" id="cd13128">
    <property type="entry name" value="MATE_Wzx_like"/>
    <property type="match status" value="1"/>
</dbReference>
<evidence type="ECO:0000256" key="3">
    <source>
        <dbReference type="ARBA" id="ARBA00022692"/>
    </source>
</evidence>
<feature type="transmembrane region" description="Helical" evidence="6">
    <location>
        <begin position="51"/>
        <end position="68"/>
    </location>
</feature>
<gene>
    <name evidence="7" type="ORF">SAMN02745152_00373</name>
</gene>
<comment type="subcellular location">
    <subcellularLocation>
        <location evidence="1">Cell membrane</location>
        <topology evidence="1">Multi-pass membrane protein</topology>
    </subcellularLocation>
</comment>
<dbReference type="GO" id="GO:0005886">
    <property type="term" value="C:plasma membrane"/>
    <property type="evidence" value="ECO:0007669"/>
    <property type="project" value="UniProtKB-SubCell"/>
</dbReference>
<feature type="transmembrane region" description="Helical" evidence="6">
    <location>
        <begin position="217"/>
        <end position="242"/>
    </location>
</feature>
<evidence type="ECO:0000256" key="6">
    <source>
        <dbReference type="SAM" id="Phobius"/>
    </source>
</evidence>
<feature type="transmembrane region" description="Helical" evidence="6">
    <location>
        <begin position="387"/>
        <end position="407"/>
    </location>
</feature>
<dbReference type="PANTHER" id="PTHR30250:SF11">
    <property type="entry name" value="O-ANTIGEN TRANSPORTER-RELATED"/>
    <property type="match status" value="1"/>
</dbReference>